<sequence length="397" mass="44814">MKQLLTLLFVAFVFLGCNQKQVVQLKMPNQNKSVPTKVKEDKTTVVEEFISNDSIIKEEVIDNSNNGSMNTVQPQADEETVAQQSININIDETRANVKLAFVYPSTLVSKYAKSSLSTISGYLSYKQANYNLIVVDSKNESYENINNAFSKLKEEGVTKVIALFTPNALNNLNKIVTDDFKVYLPLIEKKDSLENNDNLIFGSISYDDQLKKLSYYSNGKNSTFYQETYLGTKLKNSYDFVIGNSNLRKEISNDEKNFKNIVNDSRLRNSSLFLNTDLVKSSLILSQMTVYEINPNTILATQILFDPMLMVLTQERDRQNLIIANSIGDVDSKLKDEIATVGGNITFEWVDYSTLVGTNYLFSNGNSSLISTKIENNQAVYTPRLFKSTDIGFLEIK</sequence>
<name>A0AAP4UMF5_9BACT</name>
<evidence type="ECO:0008006" key="3">
    <source>
        <dbReference type="Google" id="ProtNLM"/>
    </source>
</evidence>
<comment type="caution">
    <text evidence="1">The sequence shown here is derived from an EMBL/GenBank/DDBJ whole genome shotgun (WGS) entry which is preliminary data.</text>
</comment>
<dbReference type="RefSeq" id="WP_151944557.1">
    <property type="nucleotide sequence ID" value="NZ_CABVQX010000023.1"/>
</dbReference>
<dbReference type="Proteomes" id="UP001170288">
    <property type="component" value="Unassembled WGS sequence"/>
</dbReference>
<dbReference type="AlphaFoldDB" id="A0AAP4UMF5"/>
<dbReference type="EMBL" id="JAPZCX010000004">
    <property type="protein sequence ID" value="MDN5070062.1"/>
    <property type="molecule type" value="Genomic_DNA"/>
</dbReference>
<evidence type="ECO:0000313" key="1">
    <source>
        <dbReference type="EMBL" id="MDN5070062.1"/>
    </source>
</evidence>
<reference evidence="1" key="1">
    <citation type="submission" date="2022-12" db="EMBL/GenBank/DDBJ databases">
        <authorList>
            <person name="Uljanovas D."/>
        </authorList>
    </citation>
    <scope>NUCLEOTIDE SEQUENCE</scope>
    <source>
        <strain evidence="1">RCM69</strain>
    </source>
</reference>
<reference evidence="1" key="2">
    <citation type="journal article" date="2023" name="Microorganisms">
        <title>Genomic Characterization of Arcobacter butzleri Strains Isolated from Various Sources in Lithuania.</title>
        <authorList>
            <person name="Uljanovas D."/>
            <person name="Golz G."/>
            <person name="Fleischmann S."/>
            <person name="Kudirkiene E."/>
            <person name="Kasetiene N."/>
            <person name="Grineviciene A."/>
            <person name="Tamuleviciene E."/>
            <person name="Aksomaitiene J."/>
            <person name="Alter T."/>
            <person name="Malakauskas M."/>
        </authorList>
    </citation>
    <scope>NUCLEOTIDE SEQUENCE</scope>
    <source>
        <strain evidence="1">RCM69</strain>
    </source>
</reference>
<gene>
    <name evidence="1" type="ORF">O8C76_03330</name>
</gene>
<protein>
    <recommendedName>
        <fullName evidence="3">Periplasmic protein</fullName>
    </recommendedName>
</protein>
<organism evidence="1 2">
    <name type="scientific">Aliarcobacter butzleri</name>
    <dbReference type="NCBI Taxonomy" id="28197"/>
    <lineage>
        <taxon>Bacteria</taxon>
        <taxon>Pseudomonadati</taxon>
        <taxon>Campylobacterota</taxon>
        <taxon>Epsilonproteobacteria</taxon>
        <taxon>Campylobacterales</taxon>
        <taxon>Arcobacteraceae</taxon>
        <taxon>Aliarcobacter</taxon>
    </lineage>
</organism>
<dbReference type="PROSITE" id="PS51257">
    <property type="entry name" value="PROKAR_LIPOPROTEIN"/>
    <property type="match status" value="1"/>
</dbReference>
<proteinExistence type="predicted"/>
<evidence type="ECO:0000313" key="2">
    <source>
        <dbReference type="Proteomes" id="UP001170288"/>
    </source>
</evidence>
<accession>A0AAP4UMF5</accession>